<dbReference type="SUPFAM" id="SSF48179">
    <property type="entry name" value="6-phosphogluconate dehydrogenase C-terminal domain-like"/>
    <property type="match status" value="1"/>
</dbReference>
<dbReference type="Pfam" id="PF02317">
    <property type="entry name" value="Octopine_DH"/>
    <property type="match status" value="1"/>
</dbReference>
<dbReference type="InterPro" id="IPR051729">
    <property type="entry name" value="Opine/Lysopine_DH"/>
</dbReference>
<dbReference type="PANTHER" id="PTHR38015:SF1">
    <property type="entry name" value="OPINE DEHYDROGENASE DOMAIN-CONTAINING PROTEIN"/>
    <property type="match status" value="1"/>
</dbReference>
<dbReference type="InterPro" id="IPR003421">
    <property type="entry name" value="Opine_DH"/>
</dbReference>
<gene>
    <name evidence="2" type="ORF">GCM10025883_10540</name>
</gene>
<proteinExistence type="predicted"/>
<protein>
    <submittedName>
        <fullName evidence="2">Octopine dehydrogenase</fullName>
    </submittedName>
</protein>
<keyword evidence="3" id="KW-1185">Reference proteome</keyword>
<dbReference type="RefSeq" id="WP_284303010.1">
    <property type="nucleotide sequence ID" value="NZ_BSUO01000001.1"/>
</dbReference>
<sequence>MRVTIMGSGNGATAAAFEWAEAGHDVAMWDFERFGDNIAAIAKAGGIEGRVKFEGTAPIGYVGHDLDRALEGAELVMIVGPAYAHEAMGEALRGKLTTDAAYCLLPSACNGAVVVKQTLRLDLMDDTYLIGETSTLPYGCRLVEPGVVRVTTRVLDGLYVAALPSTRTPELLEKLQTVWPQAEAAKNVLQTTLQNANPVLHPAIMLMNASRIENTGGDFLFYTDGVTPASARLIETVDNERLALGRALGIDIVADPELGLRQGYLSEATYLKGYNQGIGFAKSQAPKSLDFRYLTEDVPYGLVFASELARQVGVPTPAIDTVISMASIILGTDFRAEGKRLPADLGFGELSLEQVRGL</sequence>
<dbReference type="PANTHER" id="PTHR38015">
    <property type="entry name" value="BLR6086 PROTEIN"/>
    <property type="match status" value="1"/>
</dbReference>
<dbReference type="Gene3D" id="3.40.50.720">
    <property type="entry name" value="NAD(P)-binding Rossmann-like Domain"/>
    <property type="match status" value="1"/>
</dbReference>
<dbReference type="InterPro" id="IPR036291">
    <property type="entry name" value="NAD(P)-bd_dom_sf"/>
</dbReference>
<reference evidence="3" key="1">
    <citation type="journal article" date="2019" name="Int. J. Syst. Evol. Microbiol.">
        <title>The Global Catalogue of Microorganisms (GCM) 10K type strain sequencing project: providing services to taxonomists for standard genome sequencing and annotation.</title>
        <authorList>
            <consortium name="The Broad Institute Genomics Platform"/>
            <consortium name="The Broad Institute Genome Sequencing Center for Infectious Disease"/>
            <person name="Wu L."/>
            <person name="Ma J."/>
        </authorList>
    </citation>
    <scope>NUCLEOTIDE SEQUENCE [LARGE SCALE GENOMIC DNA]</scope>
    <source>
        <strain evidence="3">NBRC 113072</strain>
    </source>
</reference>
<feature type="domain" description="Opine dehydrogenase" evidence="1">
    <location>
        <begin position="185"/>
        <end position="329"/>
    </location>
</feature>
<dbReference type="Proteomes" id="UP001157126">
    <property type="component" value="Unassembled WGS sequence"/>
</dbReference>
<evidence type="ECO:0000313" key="3">
    <source>
        <dbReference type="Proteomes" id="UP001157126"/>
    </source>
</evidence>
<dbReference type="SUPFAM" id="SSF51735">
    <property type="entry name" value="NAD(P)-binding Rossmann-fold domains"/>
    <property type="match status" value="1"/>
</dbReference>
<dbReference type="InterPro" id="IPR013328">
    <property type="entry name" value="6PGD_dom2"/>
</dbReference>
<evidence type="ECO:0000313" key="2">
    <source>
        <dbReference type="EMBL" id="GMA39009.1"/>
    </source>
</evidence>
<dbReference type="Gene3D" id="1.10.1040.10">
    <property type="entry name" value="N-(1-d-carboxylethyl)-l-norvaline Dehydrogenase, domain 2"/>
    <property type="match status" value="1"/>
</dbReference>
<evidence type="ECO:0000259" key="1">
    <source>
        <dbReference type="Pfam" id="PF02317"/>
    </source>
</evidence>
<organism evidence="2 3">
    <name type="scientific">Mobilicoccus caccae</name>
    <dbReference type="NCBI Taxonomy" id="1859295"/>
    <lineage>
        <taxon>Bacteria</taxon>
        <taxon>Bacillati</taxon>
        <taxon>Actinomycetota</taxon>
        <taxon>Actinomycetes</taxon>
        <taxon>Micrococcales</taxon>
        <taxon>Dermatophilaceae</taxon>
        <taxon>Mobilicoccus</taxon>
    </lineage>
</organism>
<dbReference type="EMBL" id="BSUO01000001">
    <property type="protein sequence ID" value="GMA39009.1"/>
    <property type="molecule type" value="Genomic_DNA"/>
</dbReference>
<comment type="caution">
    <text evidence="2">The sequence shown here is derived from an EMBL/GenBank/DDBJ whole genome shotgun (WGS) entry which is preliminary data.</text>
</comment>
<name>A0ABQ6IM48_9MICO</name>
<dbReference type="InterPro" id="IPR008927">
    <property type="entry name" value="6-PGluconate_DH-like_C_sf"/>
</dbReference>
<accession>A0ABQ6IM48</accession>